<evidence type="ECO:0000313" key="2">
    <source>
        <dbReference type="Proteomes" id="UP000279446"/>
    </source>
</evidence>
<dbReference type="Proteomes" id="UP000279446">
    <property type="component" value="Unassembled WGS sequence"/>
</dbReference>
<keyword evidence="2" id="KW-1185">Reference proteome</keyword>
<dbReference type="EMBL" id="RZNY01000018">
    <property type="protein sequence ID" value="RUT43716.1"/>
    <property type="molecule type" value="Genomic_DNA"/>
</dbReference>
<dbReference type="RefSeq" id="WP_127193731.1">
    <property type="nucleotide sequence ID" value="NZ_RZNY01000018.1"/>
</dbReference>
<protein>
    <submittedName>
        <fullName evidence="1">Uncharacterized protein</fullName>
    </submittedName>
</protein>
<accession>A0A3S1DRC4</accession>
<comment type="caution">
    <text evidence="1">The sequence shown here is derived from an EMBL/GenBank/DDBJ whole genome shotgun (WGS) entry which is preliminary data.</text>
</comment>
<sequence length="143" mass="16560">MTNEALVEKYGLKLEYNTVQTYMNLTPMFLHHNLPKPCLILSDWSLEIMLKTLYIQERGSIFPPYNLPLEDLLDLTRSETGTDLDSVNLIESVKFLANCPSTSWIQNMSAAQLQRLMRRVDELLCRLSSRVTNSPIKRYTSIF</sequence>
<proteinExistence type="predicted"/>
<name>A0A3S1DRC4_9BACL</name>
<reference evidence="1 2" key="1">
    <citation type="submission" date="2018-12" db="EMBL/GenBank/DDBJ databases">
        <authorList>
            <person name="Sun L."/>
            <person name="Chen Z."/>
        </authorList>
    </citation>
    <scope>NUCLEOTIDE SEQUENCE [LARGE SCALE GENOMIC DNA]</scope>
    <source>
        <strain evidence="1 2">DSM 15890</strain>
    </source>
</reference>
<gene>
    <name evidence="1" type="ORF">EJP82_19440</name>
</gene>
<dbReference type="OrthoDB" id="2653770at2"/>
<organism evidence="1 2">
    <name type="scientific">Paenibacillus anaericanus</name>
    <dbReference type="NCBI Taxonomy" id="170367"/>
    <lineage>
        <taxon>Bacteria</taxon>
        <taxon>Bacillati</taxon>
        <taxon>Bacillota</taxon>
        <taxon>Bacilli</taxon>
        <taxon>Bacillales</taxon>
        <taxon>Paenibacillaceae</taxon>
        <taxon>Paenibacillus</taxon>
    </lineage>
</organism>
<evidence type="ECO:0000313" key="1">
    <source>
        <dbReference type="EMBL" id="RUT43716.1"/>
    </source>
</evidence>
<dbReference type="AlphaFoldDB" id="A0A3S1DRC4"/>